<protein>
    <submittedName>
        <fullName evidence="1">Uncharacterized protein</fullName>
    </submittedName>
</protein>
<organism evidence="1 2">
    <name type="scientific">Pedobacter flavus</name>
    <dbReference type="NCBI Taxonomy" id="3113906"/>
    <lineage>
        <taxon>Bacteria</taxon>
        <taxon>Pseudomonadati</taxon>
        <taxon>Bacteroidota</taxon>
        <taxon>Sphingobacteriia</taxon>
        <taxon>Sphingobacteriales</taxon>
        <taxon>Sphingobacteriaceae</taxon>
        <taxon>Pedobacter</taxon>
    </lineage>
</organism>
<name>A0ABU7H1E9_9SPHI</name>
<dbReference type="Proteomes" id="UP001337681">
    <property type="component" value="Unassembled WGS sequence"/>
</dbReference>
<comment type="caution">
    <text evidence="1">The sequence shown here is derived from an EMBL/GenBank/DDBJ whole genome shotgun (WGS) entry which is preliminary data.</text>
</comment>
<evidence type="ECO:0000313" key="1">
    <source>
        <dbReference type="EMBL" id="MEE1885060.1"/>
    </source>
</evidence>
<keyword evidence="2" id="KW-1185">Reference proteome</keyword>
<dbReference type="RefSeq" id="WP_330145964.1">
    <property type="nucleotide sequence ID" value="NZ_JAZDQU010000002.1"/>
</dbReference>
<evidence type="ECO:0000313" key="2">
    <source>
        <dbReference type="Proteomes" id="UP001337681"/>
    </source>
</evidence>
<reference evidence="1 2" key="1">
    <citation type="submission" date="2024-01" db="EMBL/GenBank/DDBJ databases">
        <title>Pedobacter sp. nov., isolated from oil-contaminated soil.</title>
        <authorList>
            <person name="Le N.T.T."/>
        </authorList>
    </citation>
    <scope>NUCLEOTIDE SEQUENCE [LARGE SCALE GENOMIC DNA]</scope>
    <source>
        <strain evidence="1 2">VNH31</strain>
    </source>
</reference>
<sequence>MTEESKYRGMTVNERLFVAKLFDKFYNAVREKYVEKAIAILKKVELTDESIDPILESVGLINK</sequence>
<gene>
    <name evidence="1" type="ORF">VRU49_06445</name>
</gene>
<proteinExistence type="predicted"/>
<accession>A0ABU7H1E9</accession>
<dbReference type="EMBL" id="JAZDQU010000002">
    <property type="protein sequence ID" value="MEE1885060.1"/>
    <property type="molecule type" value="Genomic_DNA"/>
</dbReference>